<dbReference type="PANTHER" id="PTHR10948">
    <property type="entry name" value="TRANSPOSASE"/>
    <property type="match status" value="1"/>
</dbReference>
<proteinExistence type="predicted"/>
<gene>
    <name evidence="3" type="ORF">FUSO3_00580</name>
</gene>
<evidence type="ECO:0000256" key="1">
    <source>
        <dbReference type="SAM" id="MobiDB-lite"/>
    </source>
</evidence>
<dbReference type="Proteomes" id="UP000027473">
    <property type="component" value="Unassembled WGS sequence"/>
</dbReference>
<dbReference type="PANTHER" id="PTHR10948:SF23">
    <property type="entry name" value="TRANSPOSASE INSI FOR INSERTION SEQUENCE ELEMENT IS30A-RELATED"/>
    <property type="match status" value="1"/>
</dbReference>
<protein>
    <recommendedName>
        <fullName evidence="2">Transposase IS30-like HTH domain-containing protein</fullName>
    </recommendedName>
</protein>
<evidence type="ECO:0000313" key="3">
    <source>
        <dbReference type="EMBL" id="KDE65529.1"/>
    </source>
</evidence>
<feature type="region of interest" description="Disordered" evidence="1">
    <location>
        <begin position="55"/>
        <end position="75"/>
    </location>
</feature>
<name>A0AB73BZ40_9FUSO</name>
<reference evidence="3 4" key="1">
    <citation type="submission" date="2014-01" db="EMBL/GenBank/DDBJ databases">
        <title>Comparative genomics of Fusobacterium necrophorum wild isolates.</title>
        <authorList>
            <person name="Kittichotirat W."/>
            <person name="Bumgarner R.E."/>
            <person name="Lawrence P."/>
        </authorList>
    </citation>
    <scope>NUCLEOTIDE SEQUENCE [LARGE SCALE GENOMIC DNA]</scope>
    <source>
        <strain evidence="3 4">BL</strain>
    </source>
</reference>
<dbReference type="EMBL" id="JAAC01000004">
    <property type="protein sequence ID" value="KDE65529.1"/>
    <property type="molecule type" value="Genomic_DNA"/>
</dbReference>
<accession>A0AB73BZ40</accession>
<dbReference type="InterPro" id="IPR025246">
    <property type="entry name" value="IS30-like_HTH"/>
</dbReference>
<feature type="compositionally biased region" description="Basic residues" evidence="1">
    <location>
        <begin position="60"/>
        <end position="70"/>
    </location>
</feature>
<evidence type="ECO:0000313" key="4">
    <source>
        <dbReference type="Proteomes" id="UP000027473"/>
    </source>
</evidence>
<dbReference type="Pfam" id="PF13936">
    <property type="entry name" value="HTH_38"/>
    <property type="match status" value="1"/>
</dbReference>
<organism evidence="3 4">
    <name type="scientific">Fusobacterium necrophorum BL</name>
    <dbReference type="NCBI Taxonomy" id="1441732"/>
    <lineage>
        <taxon>Bacteria</taxon>
        <taxon>Fusobacteriati</taxon>
        <taxon>Fusobacteriota</taxon>
        <taxon>Fusobacteriia</taxon>
        <taxon>Fusobacteriales</taxon>
        <taxon>Fusobacteriaceae</taxon>
        <taxon>Fusobacterium</taxon>
    </lineage>
</organism>
<dbReference type="InterPro" id="IPR036388">
    <property type="entry name" value="WH-like_DNA-bd_sf"/>
</dbReference>
<feature type="domain" description="Transposase IS30-like HTH" evidence="2">
    <location>
        <begin position="2"/>
        <end position="44"/>
    </location>
</feature>
<comment type="caution">
    <text evidence="3">The sequence shown here is derived from an EMBL/GenBank/DDBJ whole genome shotgun (WGS) entry which is preliminary data.</text>
</comment>
<dbReference type="SUPFAM" id="SSF46689">
    <property type="entry name" value="Homeodomain-like"/>
    <property type="match status" value="1"/>
</dbReference>
<evidence type="ECO:0000259" key="2">
    <source>
        <dbReference type="Pfam" id="PF13936"/>
    </source>
</evidence>
<dbReference type="GO" id="GO:0032196">
    <property type="term" value="P:transposition"/>
    <property type="evidence" value="ECO:0007669"/>
    <property type="project" value="TreeGrafter"/>
</dbReference>
<dbReference type="AlphaFoldDB" id="A0AB73BZ40"/>
<dbReference type="GO" id="GO:0005829">
    <property type="term" value="C:cytosol"/>
    <property type="evidence" value="ECO:0007669"/>
    <property type="project" value="TreeGrafter"/>
</dbReference>
<dbReference type="InterPro" id="IPR051917">
    <property type="entry name" value="Transposase-Integrase"/>
</dbReference>
<dbReference type="GO" id="GO:0004803">
    <property type="term" value="F:transposase activity"/>
    <property type="evidence" value="ECO:0007669"/>
    <property type="project" value="TreeGrafter"/>
</dbReference>
<dbReference type="InterPro" id="IPR009057">
    <property type="entry name" value="Homeodomain-like_sf"/>
</dbReference>
<sequence length="115" mass="13311">MSYSYLNTKQRNIIEVLHKENLSTQHIAKIIGVHHSTVARELNRVESKYCSALAEEDRKKKASRKGRKTKINPEIANSIQTQLQQTWSPEQIAGRSFRNPFLFCRSLLCIATRQQ</sequence>
<dbReference type="Gene3D" id="1.10.10.10">
    <property type="entry name" value="Winged helix-like DNA-binding domain superfamily/Winged helix DNA-binding domain"/>
    <property type="match status" value="1"/>
</dbReference>